<dbReference type="GeneID" id="70583818"/>
<dbReference type="Proteomes" id="UP000190834">
    <property type="component" value="Unassembled WGS sequence"/>
</dbReference>
<dbReference type="OrthoDB" id="9985505at2"/>
<evidence type="ECO:0000313" key="2">
    <source>
        <dbReference type="Proteomes" id="UP000190834"/>
    </source>
</evidence>
<protein>
    <submittedName>
        <fullName evidence="1">Uncharacterized protein</fullName>
    </submittedName>
</protein>
<evidence type="ECO:0000313" key="1">
    <source>
        <dbReference type="EMBL" id="SJZ39292.1"/>
    </source>
</evidence>
<reference evidence="2" key="1">
    <citation type="submission" date="2017-02" db="EMBL/GenBank/DDBJ databases">
        <authorList>
            <person name="Varghese N."/>
            <person name="Submissions S."/>
        </authorList>
    </citation>
    <scope>NUCLEOTIDE SEQUENCE [LARGE SCALE GENOMIC DNA]</scope>
    <source>
        <strain evidence="2">DSM 19608</strain>
    </source>
</reference>
<name>A0A1T4KA24_VIBCI</name>
<organism evidence="1 2">
    <name type="scientific">Vibrio cincinnatiensis DSM 19608</name>
    <dbReference type="NCBI Taxonomy" id="1123491"/>
    <lineage>
        <taxon>Bacteria</taxon>
        <taxon>Pseudomonadati</taxon>
        <taxon>Pseudomonadota</taxon>
        <taxon>Gammaproteobacteria</taxon>
        <taxon>Vibrionales</taxon>
        <taxon>Vibrionaceae</taxon>
        <taxon>Vibrio</taxon>
    </lineage>
</organism>
<keyword evidence="2" id="KW-1185">Reference proteome</keyword>
<gene>
    <name evidence="1" type="ORF">SAMN02745782_00088</name>
</gene>
<dbReference type="AlphaFoldDB" id="A0A1T4KA24"/>
<accession>A0A1T4KA24</accession>
<dbReference type="EMBL" id="FUXB01000001">
    <property type="protein sequence ID" value="SJZ39292.1"/>
    <property type="molecule type" value="Genomic_DNA"/>
</dbReference>
<dbReference type="RefSeq" id="WP_078924505.1">
    <property type="nucleotide sequence ID" value="NZ_FUXB01000001.1"/>
</dbReference>
<dbReference type="STRING" id="1123491.SAMN02745782_00088"/>
<proteinExistence type="predicted"/>
<sequence>MKSLTKELVMRNVTSSKRCAGGPMAEYYQQRLSLSQNRWERMALSMMIQLCQWQTPSNE</sequence>